<protein>
    <submittedName>
        <fullName evidence="1">Uncharacterized protein</fullName>
    </submittedName>
</protein>
<reference evidence="1" key="1">
    <citation type="submission" date="2013-04" db="EMBL/GenBank/DDBJ databases">
        <authorList>
            <person name="Qu J."/>
            <person name="Murali S.C."/>
            <person name="Bandaranaike D."/>
            <person name="Bellair M."/>
            <person name="Blankenburg K."/>
            <person name="Chao H."/>
            <person name="Dinh H."/>
            <person name="Doddapaneni H."/>
            <person name="Downs B."/>
            <person name="Dugan-Rocha S."/>
            <person name="Elkadiri S."/>
            <person name="Gnanaolivu R.D."/>
            <person name="Hernandez B."/>
            <person name="Javaid M."/>
            <person name="Jayaseelan J.C."/>
            <person name="Lee S."/>
            <person name="Li M."/>
            <person name="Ming W."/>
            <person name="Munidasa M."/>
            <person name="Muniz J."/>
            <person name="Nguyen L."/>
            <person name="Ongeri F."/>
            <person name="Osuji N."/>
            <person name="Pu L.-L."/>
            <person name="Puazo M."/>
            <person name="Qu C."/>
            <person name="Quiroz J."/>
            <person name="Raj R."/>
            <person name="Weissenberger G."/>
            <person name="Xin Y."/>
            <person name="Zou X."/>
            <person name="Han Y."/>
            <person name="Richards S."/>
            <person name="Worley K."/>
            <person name="Muzny D."/>
            <person name="Gibbs R."/>
        </authorList>
    </citation>
    <scope>NUCLEOTIDE SEQUENCE</scope>
    <source>
        <strain evidence="1">Sampled in the wild</strain>
    </source>
</reference>
<dbReference type="AlphaFoldDB" id="A0A8K0KPX3"/>
<accession>A0A8K0KPX3</accession>
<proteinExistence type="predicted"/>
<feature type="non-terminal residue" evidence="1">
    <location>
        <position position="1"/>
    </location>
</feature>
<dbReference type="EMBL" id="KZ309218">
    <property type="protein sequence ID" value="KAG8237731.1"/>
    <property type="molecule type" value="Genomic_DNA"/>
</dbReference>
<name>A0A8K0KPX3_LADFU</name>
<comment type="caution">
    <text evidence="1">The sequence shown here is derived from an EMBL/GenBank/DDBJ whole genome shotgun (WGS) entry which is preliminary data.</text>
</comment>
<gene>
    <name evidence="1" type="ORF">J437_LFUL017866</name>
</gene>
<evidence type="ECO:0000313" key="1">
    <source>
        <dbReference type="EMBL" id="KAG8237731.1"/>
    </source>
</evidence>
<dbReference type="OrthoDB" id="6775396at2759"/>
<dbReference type="Proteomes" id="UP000792457">
    <property type="component" value="Unassembled WGS sequence"/>
</dbReference>
<keyword evidence="2" id="KW-1185">Reference proteome</keyword>
<reference evidence="1" key="2">
    <citation type="submission" date="2017-10" db="EMBL/GenBank/DDBJ databases">
        <title>Ladona fulva Genome sequencing and assembly.</title>
        <authorList>
            <person name="Murali S."/>
            <person name="Richards S."/>
            <person name="Bandaranaike D."/>
            <person name="Bellair M."/>
            <person name="Blankenburg K."/>
            <person name="Chao H."/>
            <person name="Dinh H."/>
            <person name="Doddapaneni H."/>
            <person name="Dugan-Rocha S."/>
            <person name="Elkadiri S."/>
            <person name="Gnanaolivu R."/>
            <person name="Hernandez B."/>
            <person name="Skinner E."/>
            <person name="Javaid M."/>
            <person name="Lee S."/>
            <person name="Li M."/>
            <person name="Ming W."/>
            <person name="Munidasa M."/>
            <person name="Muniz J."/>
            <person name="Nguyen L."/>
            <person name="Hughes D."/>
            <person name="Osuji N."/>
            <person name="Pu L.-L."/>
            <person name="Puazo M."/>
            <person name="Qu C."/>
            <person name="Quiroz J."/>
            <person name="Raj R."/>
            <person name="Weissenberger G."/>
            <person name="Xin Y."/>
            <person name="Zou X."/>
            <person name="Han Y."/>
            <person name="Worley K."/>
            <person name="Muzny D."/>
            <person name="Gibbs R."/>
        </authorList>
    </citation>
    <scope>NUCLEOTIDE SEQUENCE</scope>
    <source>
        <strain evidence="1">Sampled in the wild</strain>
    </source>
</reference>
<evidence type="ECO:0000313" key="2">
    <source>
        <dbReference type="Proteomes" id="UP000792457"/>
    </source>
</evidence>
<sequence>MALDPVVWGSRNSVSWGSGGQGRLAPRWACPRVAGQPQDWQYSRLHPHPHNFRPVSDGDAVGSEGVPPGVHSTYVQYVEGSDQAIYAATNGQMAYPVYTVGETATMYTPASGQYYSTGNSTAVTYSQ</sequence>
<organism evidence="1 2">
    <name type="scientific">Ladona fulva</name>
    <name type="common">Scarce chaser dragonfly</name>
    <name type="synonym">Libellula fulva</name>
    <dbReference type="NCBI Taxonomy" id="123851"/>
    <lineage>
        <taxon>Eukaryota</taxon>
        <taxon>Metazoa</taxon>
        <taxon>Ecdysozoa</taxon>
        <taxon>Arthropoda</taxon>
        <taxon>Hexapoda</taxon>
        <taxon>Insecta</taxon>
        <taxon>Pterygota</taxon>
        <taxon>Palaeoptera</taxon>
        <taxon>Odonata</taxon>
        <taxon>Epiprocta</taxon>
        <taxon>Anisoptera</taxon>
        <taxon>Libelluloidea</taxon>
        <taxon>Libellulidae</taxon>
        <taxon>Ladona</taxon>
    </lineage>
</organism>